<sequence length="275" mass="31753">MDRPVEFSVLDFDHTYEIQHQFIHPSSEWIPLWDLSGTKKYCDESSLSTIYERLQQRKKTGITFIGSGDFHYVSYLLLTEIRTPFTLVLFDNHTDLMEPAFSSLISCGSWVLHALEQLPLLKKVVIIGVQGELSASLPVNLKEKVTIISNDSFQIEYRPSNLYRIIQEIPTSSIYISIDKDVLEKAAAVTNWDHGNLPLEQLLDWLQGISTYKFVKGVDICGEYPSSPNEVFLHNIRSYINLNRITNWKMLNCLTDMMNSRSSFYDELRQSENQN</sequence>
<dbReference type="Pfam" id="PF00491">
    <property type="entry name" value="Arginase"/>
    <property type="match status" value="1"/>
</dbReference>
<gene>
    <name evidence="2" type="ORF">KS419_00505</name>
</gene>
<comment type="similarity">
    <text evidence="1">Belongs to the arginase family.</text>
</comment>
<dbReference type="PROSITE" id="PS51409">
    <property type="entry name" value="ARGINASE_2"/>
    <property type="match status" value="1"/>
</dbReference>
<dbReference type="PANTHER" id="PTHR11358">
    <property type="entry name" value="ARGINASE/AGMATINASE"/>
    <property type="match status" value="1"/>
</dbReference>
<dbReference type="Proteomes" id="UP000784880">
    <property type="component" value="Unassembled WGS sequence"/>
</dbReference>
<dbReference type="PANTHER" id="PTHR11358:SF41">
    <property type="entry name" value="ARGINASE"/>
    <property type="match status" value="1"/>
</dbReference>
<accession>A0ABS6JD18</accession>
<name>A0ABS6JD18_9BACI</name>
<reference evidence="2 3" key="1">
    <citation type="submission" date="2021-06" db="EMBL/GenBank/DDBJ databases">
        <title>Bacillus sp. RD4P76, an endophyte from a halophyte.</title>
        <authorList>
            <person name="Sun J.-Q."/>
        </authorList>
    </citation>
    <scope>NUCLEOTIDE SEQUENCE [LARGE SCALE GENOMIC DNA]</scope>
    <source>
        <strain evidence="2 3">CGMCC 1.15917</strain>
    </source>
</reference>
<dbReference type="InterPro" id="IPR006035">
    <property type="entry name" value="Ureohydrolase"/>
</dbReference>
<dbReference type="RefSeq" id="WP_217064137.1">
    <property type="nucleotide sequence ID" value="NZ_JAHQCS010000011.1"/>
</dbReference>
<comment type="caution">
    <text evidence="2">The sequence shown here is derived from an EMBL/GenBank/DDBJ whole genome shotgun (WGS) entry which is preliminary data.</text>
</comment>
<dbReference type="EMBL" id="JAHQCS010000011">
    <property type="protein sequence ID" value="MBU9710243.1"/>
    <property type="molecule type" value="Genomic_DNA"/>
</dbReference>
<keyword evidence="3" id="KW-1185">Reference proteome</keyword>
<evidence type="ECO:0000313" key="2">
    <source>
        <dbReference type="EMBL" id="MBU9710243.1"/>
    </source>
</evidence>
<evidence type="ECO:0000313" key="3">
    <source>
        <dbReference type="Proteomes" id="UP000784880"/>
    </source>
</evidence>
<proteinExistence type="inferred from homology"/>
<organism evidence="2 3">
    <name type="scientific">Evansella tamaricis</name>
    <dbReference type="NCBI Taxonomy" id="2069301"/>
    <lineage>
        <taxon>Bacteria</taxon>
        <taxon>Bacillati</taxon>
        <taxon>Bacillota</taxon>
        <taxon>Bacilli</taxon>
        <taxon>Bacillales</taxon>
        <taxon>Bacillaceae</taxon>
        <taxon>Evansella</taxon>
    </lineage>
</organism>
<protein>
    <submittedName>
        <fullName evidence="2">Arginase family protein</fullName>
    </submittedName>
</protein>
<evidence type="ECO:0000256" key="1">
    <source>
        <dbReference type="PROSITE-ProRule" id="PRU00742"/>
    </source>
</evidence>